<evidence type="ECO:0000313" key="9">
    <source>
        <dbReference type="EMBL" id="KKP69478.1"/>
    </source>
</evidence>
<feature type="transmembrane region" description="Helical" evidence="7">
    <location>
        <begin position="12"/>
        <end position="33"/>
    </location>
</feature>
<dbReference type="PANTHER" id="PTHR34138">
    <property type="entry name" value="CELL SHAPE-DETERMINING PROTEIN MREC"/>
    <property type="match status" value="1"/>
</dbReference>
<dbReference type="Gene3D" id="2.40.10.350">
    <property type="entry name" value="Rod shape-determining protein MreC, domain 2"/>
    <property type="match status" value="1"/>
</dbReference>
<evidence type="ECO:0000256" key="1">
    <source>
        <dbReference type="ARBA" id="ARBA00009369"/>
    </source>
</evidence>
<evidence type="ECO:0000256" key="6">
    <source>
        <dbReference type="SAM" id="Coils"/>
    </source>
</evidence>
<reference evidence="9 10" key="1">
    <citation type="journal article" date="2015" name="Nature">
        <title>rRNA introns, odd ribosomes, and small enigmatic genomes across a large radiation of phyla.</title>
        <authorList>
            <person name="Brown C.T."/>
            <person name="Hug L.A."/>
            <person name="Thomas B.C."/>
            <person name="Sharon I."/>
            <person name="Castelle C.J."/>
            <person name="Singh A."/>
            <person name="Wilkins M.J."/>
            <person name="Williams K.H."/>
            <person name="Banfield J.F."/>
        </authorList>
    </citation>
    <scope>NUCLEOTIDE SEQUENCE [LARGE SCALE GENOMIC DNA]</scope>
</reference>
<evidence type="ECO:0000256" key="3">
    <source>
        <dbReference type="ARBA" id="ARBA00022960"/>
    </source>
</evidence>
<evidence type="ECO:0000256" key="7">
    <source>
        <dbReference type="SAM" id="Phobius"/>
    </source>
</evidence>
<accession>A0A0G0BJ54</accession>
<dbReference type="AlphaFoldDB" id="A0A0G0BJ54"/>
<keyword evidence="7" id="KW-0812">Transmembrane</keyword>
<dbReference type="EMBL" id="LBQB01000006">
    <property type="protein sequence ID" value="KKP69478.1"/>
    <property type="molecule type" value="Genomic_DNA"/>
</dbReference>
<dbReference type="InterPro" id="IPR055342">
    <property type="entry name" value="MreC_beta-barrel_core"/>
</dbReference>
<comment type="function">
    <text evidence="5">Involved in formation and maintenance of cell shape.</text>
</comment>
<organism evidence="9 10">
    <name type="scientific">candidate division CPR3 bacterium GW2011_GWF2_35_18</name>
    <dbReference type="NCBI Taxonomy" id="1618350"/>
    <lineage>
        <taxon>Bacteria</taxon>
        <taxon>Bacteria division CPR3</taxon>
    </lineage>
</organism>
<comment type="similarity">
    <text evidence="1 5">Belongs to the MreC family.</text>
</comment>
<dbReference type="InterPro" id="IPR042177">
    <property type="entry name" value="Cell/Rod_1"/>
</dbReference>
<gene>
    <name evidence="9" type="ORF">UR67_C0006G0045</name>
</gene>
<keyword evidence="6" id="KW-0175">Coiled coil</keyword>
<keyword evidence="7" id="KW-0472">Membrane</keyword>
<dbReference type="NCBIfam" id="TIGR00219">
    <property type="entry name" value="mreC"/>
    <property type="match status" value="1"/>
</dbReference>
<dbReference type="GO" id="GO:0008360">
    <property type="term" value="P:regulation of cell shape"/>
    <property type="evidence" value="ECO:0007669"/>
    <property type="project" value="UniProtKB-KW"/>
</dbReference>
<protein>
    <recommendedName>
        <fullName evidence="2 5">Cell shape-determining protein MreC</fullName>
    </recommendedName>
    <alternativeName>
        <fullName evidence="4 5">Cell shape protein MreC</fullName>
    </alternativeName>
</protein>
<dbReference type="Pfam" id="PF04085">
    <property type="entry name" value="MreC"/>
    <property type="match status" value="1"/>
</dbReference>
<proteinExistence type="inferred from homology"/>
<dbReference type="InterPro" id="IPR042175">
    <property type="entry name" value="Cell/Rod_MreC_2"/>
</dbReference>
<dbReference type="PANTHER" id="PTHR34138:SF1">
    <property type="entry name" value="CELL SHAPE-DETERMINING PROTEIN MREC"/>
    <property type="match status" value="1"/>
</dbReference>
<evidence type="ECO:0000313" key="10">
    <source>
        <dbReference type="Proteomes" id="UP000034581"/>
    </source>
</evidence>
<evidence type="ECO:0000256" key="2">
    <source>
        <dbReference type="ARBA" id="ARBA00013855"/>
    </source>
</evidence>
<dbReference type="Gene3D" id="2.40.10.340">
    <property type="entry name" value="Rod shape-determining protein MreC, domain 1"/>
    <property type="match status" value="1"/>
</dbReference>
<dbReference type="Proteomes" id="UP000034581">
    <property type="component" value="Unassembled WGS sequence"/>
</dbReference>
<evidence type="ECO:0000259" key="8">
    <source>
        <dbReference type="Pfam" id="PF04085"/>
    </source>
</evidence>
<evidence type="ECO:0000256" key="4">
    <source>
        <dbReference type="ARBA" id="ARBA00032089"/>
    </source>
</evidence>
<keyword evidence="3 5" id="KW-0133">Cell shape</keyword>
<keyword evidence="7" id="KW-1133">Transmembrane helix</keyword>
<dbReference type="GO" id="GO:0005886">
    <property type="term" value="C:plasma membrane"/>
    <property type="evidence" value="ECO:0007669"/>
    <property type="project" value="TreeGrafter"/>
</dbReference>
<dbReference type="PIRSF" id="PIRSF038471">
    <property type="entry name" value="MreC"/>
    <property type="match status" value="1"/>
</dbReference>
<feature type="coiled-coil region" evidence="6">
    <location>
        <begin position="75"/>
        <end position="109"/>
    </location>
</feature>
<dbReference type="STRING" id="1618350.UR67_C0006G0045"/>
<feature type="domain" description="Rod shape-determining protein MreC beta-barrel core" evidence="8">
    <location>
        <begin position="118"/>
        <end position="267"/>
    </location>
</feature>
<name>A0A0G0BJ54_UNCC3</name>
<dbReference type="InterPro" id="IPR007221">
    <property type="entry name" value="MreC"/>
</dbReference>
<sequence>MQESYKAIKSFLSFILLSLGIIFIDILFSLNFIKEKSIQFIYPITYASQNLSNEIKDFVEQLTETKKIYKEYVSLSEQNSQLKAQESLLQDLETENKLLKESLKVKSDIDYDKVLAKVIGREESNTLGYIIINKGSKDDVKVGMPVVLDNRLLGKVEEVFTSYSRVRLINSSNSNIPTKILGDLSNKSLSFLVGGYGLTMNVTKLDQDAVVEKGDFVITSGQGGTFPQNLLIGEVTEVVSKVETMLYQEAKVKPVVDFSNLQTVFVLLKTEF</sequence>
<evidence type="ECO:0000256" key="5">
    <source>
        <dbReference type="PIRNR" id="PIRNR038471"/>
    </source>
</evidence>
<comment type="caution">
    <text evidence="9">The sequence shown here is derived from an EMBL/GenBank/DDBJ whole genome shotgun (WGS) entry which is preliminary data.</text>
</comment>